<feature type="region of interest" description="Disordered" evidence="1">
    <location>
        <begin position="39"/>
        <end position="68"/>
    </location>
</feature>
<name>A0A1L7X8K3_9HELO</name>
<dbReference type="EMBL" id="FJOG01000018">
    <property type="protein sequence ID" value="CZR61353.1"/>
    <property type="molecule type" value="Genomic_DNA"/>
</dbReference>
<proteinExistence type="predicted"/>
<organism evidence="2 3">
    <name type="scientific">Phialocephala subalpina</name>
    <dbReference type="NCBI Taxonomy" id="576137"/>
    <lineage>
        <taxon>Eukaryota</taxon>
        <taxon>Fungi</taxon>
        <taxon>Dikarya</taxon>
        <taxon>Ascomycota</taxon>
        <taxon>Pezizomycotina</taxon>
        <taxon>Leotiomycetes</taxon>
        <taxon>Helotiales</taxon>
        <taxon>Mollisiaceae</taxon>
        <taxon>Phialocephala</taxon>
        <taxon>Phialocephala fortinii species complex</taxon>
    </lineage>
</organism>
<gene>
    <name evidence="2" type="ORF">PAC_11249</name>
</gene>
<protein>
    <submittedName>
        <fullName evidence="2">Uncharacterized protein</fullName>
    </submittedName>
</protein>
<reference evidence="2 3" key="1">
    <citation type="submission" date="2016-03" db="EMBL/GenBank/DDBJ databases">
        <authorList>
            <person name="Ploux O."/>
        </authorList>
    </citation>
    <scope>NUCLEOTIDE SEQUENCE [LARGE SCALE GENOMIC DNA]</scope>
    <source>
        <strain evidence="2 3">UAMH 11012</strain>
    </source>
</reference>
<sequence length="216" mass="24885">MMLRTHYLCVRMGLREQEREESKNATRFGWRMKDTRQKEAYEKRGRRNASWTGDGSIQGKCPKRREDENHDSMCLNRIPRPTASIKRLLEAATLRYRPLGLFQYSADDRPLNPPRPSSNSILFLFSRVTDEFTIATYLRVAAVPSLEHPITEPAAQDTIESTLPSLPEFDVLQRIALLLTDNSQETNIVRSIPEIGIRATMILRHEASDSQNDRRS</sequence>
<dbReference type="Proteomes" id="UP000184330">
    <property type="component" value="Unassembled WGS sequence"/>
</dbReference>
<evidence type="ECO:0000313" key="2">
    <source>
        <dbReference type="EMBL" id="CZR61353.1"/>
    </source>
</evidence>
<dbReference type="AlphaFoldDB" id="A0A1L7X8K3"/>
<keyword evidence="3" id="KW-1185">Reference proteome</keyword>
<evidence type="ECO:0000313" key="3">
    <source>
        <dbReference type="Proteomes" id="UP000184330"/>
    </source>
</evidence>
<accession>A0A1L7X8K3</accession>
<evidence type="ECO:0000256" key="1">
    <source>
        <dbReference type="SAM" id="MobiDB-lite"/>
    </source>
</evidence>